<comment type="caution">
    <text evidence="2">The sequence shown here is derived from an EMBL/GenBank/DDBJ whole genome shotgun (WGS) entry which is preliminary data.</text>
</comment>
<sequence length="146" mass="16420">MLKNQKGFTLIEALIALSITSILILATSTSFMKLYDYINLNQTLATIQADLAYIRQANMMPKSSQLIQLKIYRQQGYYDVSSTDEKTLYFRRYLPPGVSLNASESIITLSFNIFGHIDKGQTIVVNSRHFKKSIVFSIGAGGVDIR</sequence>
<dbReference type="PIRSF" id="PIRSF021292">
    <property type="entry name" value="Competence_ComGD"/>
    <property type="match status" value="1"/>
</dbReference>
<name>A0A9X5ANI8_9FIRM</name>
<evidence type="ECO:0000256" key="1">
    <source>
        <dbReference type="SAM" id="Phobius"/>
    </source>
</evidence>
<feature type="transmembrane region" description="Helical" evidence="1">
    <location>
        <begin position="7"/>
        <end position="26"/>
    </location>
</feature>
<organism evidence="2 3">
    <name type="scientific">Turicibacter sanguinis</name>
    <dbReference type="NCBI Taxonomy" id="154288"/>
    <lineage>
        <taxon>Bacteria</taxon>
        <taxon>Bacillati</taxon>
        <taxon>Bacillota</taxon>
        <taxon>Erysipelotrichia</taxon>
        <taxon>Erysipelotrichales</taxon>
        <taxon>Turicibacteraceae</taxon>
        <taxon>Turicibacter</taxon>
    </lineage>
</organism>
<evidence type="ECO:0000313" key="2">
    <source>
        <dbReference type="EMBL" id="MTK21418.1"/>
    </source>
</evidence>
<protein>
    <submittedName>
        <fullName evidence="2">Prepilin-type N-terminal cleavage/methylation domain-containing protein</fullName>
    </submittedName>
</protein>
<dbReference type="Pfam" id="PF07963">
    <property type="entry name" value="N_methyl"/>
    <property type="match status" value="1"/>
</dbReference>
<dbReference type="InterPro" id="IPR045584">
    <property type="entry name" value="Pilin-like"/>
</dbReference>
<gene>
    <name evidence="2" type="ORF">GMA92_08290</name>
</gene>
<dbReference type="RefSeq" id="WP_006785811.1">
    <property type="nucleotide sequence ID" value="NZ_JADOZG010000002.1"/>
</dbReference>
<keyword evidence="1" id="KW-0472">Membrane</keyword>
<keyword evidence="1" id="KW-1133">Transmembrane helix</keyword>
<dbReference type="InterPro" id="IPR016785">
    <property type="entry name" value="ComGD"/>
</dbReference>
<dbReference type="NCBIfam" id="TIGR02532">
    <property type="entry name" value="IV_pilin_GFxxxE"/>
    <property type="match status" value="1"/>
</dbReference>
<reference evidence="2 3" key="1">
    <citation type="journal article" date="2019" name="Nat. Med.">
        <title>A library of human gut bacterial isolates paired with longitudinal multiomics data enables mechanistic microbiome research.</title>
        <authorList>
            <person name="Poyet M."/>
            <person name="Groussin M."/>
            <person name="Gibbons S.M."/>
            <person name="Avila-Pacheco J."/>
            <person name="Jiang X."/>
            <person name="Kearney S.M."/>
            <person name="Perrotta A.R."/>
            <person name="Berdy B."/>
            <person name="Zhao S."/>
            <person name="Lieberman T.D."/>
            <person name="Swanson P.K."/>
            <person name="Smith M."/>
            <person name="Roesemann S."/>
            <person name="Alexander J.E."/>
            <person name="Rich S.A."/>
            <person name="Livny J."/>
            <person name="Vlamakis H."/>
            <person name="Clish C."/>
            <person name="Bullock K."/>
            <person name="Deik A."/>
            <person name="Scott J."/>
            <person name="Pierce K.A."/>
            <person name="Xavier R.J."/>
            <person name="Alm E.J."/>
        </authorList>
    </citation>
    <scope>NUCLEOTIDE SEQUENCE [LARGE SCALE GENOMIC DNA]</scope>
    <source>
        <strain evidence="2 3">BIOML-A198</strain>
    </source>
</reference>
<evidence type="ECO:0000313" key="3">
    <source>
        <dbReference type="Proteomes" id="UP000487649"/>
    </source>
</evidence>
<dbReference type="EMBL" id="WMQE01000016">
    <property type="protein sequence ID" value="MTK21418.1"/>
    <property type="molecule type" value="Genomic_DNA"/>
</dbReference>
<dbReference type="GO" id="GO:0030420">
    <property type="term" value="P:establishment of competence for transformation"/>
    <property type="evidence" value="ECO:0007669"/>
    <property type="project" value="InterPro"/>
</dbReference>
<dbReference type="AlphaFoldDB" id="A0A9X5ANI8"/>
<dbReference type="PROSITE" id="PS00409">
    <property type="entry name" value="PROKAR_NTER_METHYL"/>
    <property type="match status" value="1"/>
</dbReference>
<dbReference type="Proteomes" id="UP000487649">
    <property type="component" value="Unassembled WGS sequence"/>
</dbReference>
<proteinExistence type="predicted"/>
<dbReference type="InterPro" id="IPR012902">
    <property type="entry name" value="N_methyl_site"/>
</dbReference>
<keyword evidence="1" id="KW-0812">Transmembrane</keyword>
<accession>A0A9X5ANI8</accession>
<dbReference type="SUPFAM" id="SSF54523">
    <property type="entry name" value="Pili subunits"/>
    <property type="match status" value="1"/>
</dbReference>